<gene>
    <name evidence="2" type="ORF">FRACA_60038</name>
</gene>
<reference evidence="2 3" key="1">
    <citation type="submission" date="2017-06" db="EMBL/GenBank/DDBJ databases">
        <authorList>
            <person name="Kim H.J."/>
            <person name="Triplett B.A."/>
        </authorList>
    </citation>
    <scope>NUCLEOTIDE SEQUENCE [LARGE SCALE GENOMIC DNA]</scope>
    <source>
        <strain evidence="2">FRACA_ARgP5</strain>
    </source>
</reference>
<dbReference type="EMBL" id="FZMO01000525">
    <property type="protein sequence ID" value="SNQ51052.1"/>
    <property type="molecule type" value="Genomic_DNA"/>
</dbReference>
<dbReference type="InterPro" id="IPR032710">
    <property type="entry name" value="NTF2-like_dom_sf"/>
</dbReference>
<evidence type="ECO:0000313" key="2">
    <source>
        <dbReference type="EMBL" id="SNQ51052.1"/>
    </source>
</evidence>
<evidence type="ECO:0000313" key="3">
    <source>
        <dbReference type="Proteomes" id="UP000234331"/>
    </source>
</evidence>
<dbReference type="Gene3D" id="3.10.450.50">
    <property type="match status" value="1"/>
</dbReference>
<dbReference type="Proteomes" id="UP000234331">
    <property type="component" value="Unassembled WGS sequence"/>
</dbReference>
<dbReference type="SUPFAM" id="SSF54427">
    <property type="entry name" value="NTF2-like"/>
    <property type="match status" value="1"/>
</dbReference>
<protein>
    <recommendedName>
        <fullName evidence="1">SnoaL-like domain-containing protein</fullName>
    </recommendedName>
</protein>
<evidence type="ECO:0000259" key="1">
    <source>
        <dbReference type="Pfam" id="PF13474"/>
    </source>
</evidence>
<dbReference type="OrthoDB" id="1551077at2"/>
<dbReference type="RefSeq" id="WP_101834717.1">
    <property type="nucleotide sequence ID" value="NZ_FZMO01000525.1"/>
</dbReference>
<proteinExistence type="predicted"/>
<keyword evidence="3" id="KW-1185">Reference proteome</keyword>
<dbReference type="InterPro" id="IPR037401">
    <property type="entry name" value="SnoaL-like"/>
</dbReference>
<dbReference type="Pfam" id="PF13474">
    <property type="entry name" value="SnoaL_3"/>
    <property type="match status" value="1"/>
</dbReference>
<feature type="domain" description="SnoaL-like" evidence="1">
    <location>
        <begin position="50"/>
        <end position="125"/>
    </location>
</feature>
<organism evidence="2 3">
    <name type="scientific">Frankia canadensis</name>
    <dbReference type="NCBI Taxonomy" id="1836972"/>
    <lineage>
        <taxon>Bacteria</taxon>
        <taxon>Bacillati</taxon>
        <taxon>Actinomycetota</taxon>
        <taxon>Actinomycetes</taxon>
        <taxon>Frankiales</taxon>
        <taxon>Frankiaceae</taxon>
        <taxon>Frankia</taxon>
    </lineage>
</organism>
<dbReference type="AlphaFoldDB" id="A0A2I2KZF3"/>
<accession>A0A2I2KZF3</accession>
<sequence>MDEIDELIIRYRDGFLRLDPGLLSSIWADEDILYSPAELADPITSKADLGAYYANVAQLFHDVEHMNVFAVRRQRLSDDVVVAYFGFQFRAHFVSGPLQAVAGRASVVFRRDATGWRGVHYHESLTPRS</sequence>
<name>A0A2I2KZF3_9ACTN</name>